<dbReference type="Proteomes" id="UP000241769">
    <property type="component" value="Unassembled WGS sequence"/>
</dbReference>
<evidence type="ECO:0000313" key="2">
    <source>
        <dbReference type="Proteomes" id="UP000241769"/>
    </source>
</evidence>
<accession>A0A2P6MV70</accession>
<gene>
    <name evidence="1" type="ORF">PROFUN_15653</name>
</gene>
<sequence>MFFSRTKDIFEVLKEWLSHCWPTDNFELRIPVGRPEKKMEKMGNVNRGSGGRVMILSGICSDSYKGRSFTHSVGALNSLGLDLLISFVASQSDAMQSQKISAWKIPQSHDISCVLLRFALFFFNHKGSMENSFRLGMASFHVVNCQIFSFPDFDLNSRINLFVAHKAVQLFLRMSFAASRKALLMLEISIFNAIKDNWVTREQAQVFEQYRMDSPSRDDDEYDWSNKLSQLVSLHQIDI</sequence>
<dbReference type="AlphaFoldDB" id="A0A2P6MV70"/>
<protein>
    <submittedName>
        <fullName evidence="1">Uncharacterized protein</fullName>
    </submittedName>
</protein>
<reference evidence="1 2" key="1">
    <citation type="journal article" date="2018" name="Genome Biol. Evol.">
        <title>Multiple Roots of Fruiting Body Formation in Amoebozoa.</title>
        <authorList>
            <person name="Hillmann F."/>
            <person name="Forbes G."/>
            <person name="Novohradska S."/>
            <person name="Ferling I."/>
            <person name="Riege K."/>
            <person name="Groth M."/>
            <person name="Westermann M."/>
            <person name="Marz M."/>
            <person name="Spaller T."/>
            <person name="Winckler T."/>
            <person name="Schaap P."/>
            <person name="Glockner G."/>
        </authorList>
    </citation>
    <scope>NUCLEOTIDE SEQUENCE [LARGE SCALE GENOMIC DNA]</scope>
    <source>
        <strain evidence="1 2">Jena</strain>
    </source>
</reference>
<dbReference type="InParanoid" id="A0A2P6MV70"/>
<dbReference type="EMBL" id="MDYQ01000375">
    <property type="protein sequence ID" value="PRP75583.1"/>
    <property type="molecule type" value="Genomic_DNA"/>
</dbReference>
<keyword evidence="2" id="KW-1185">Reference proteome</keyword>
<evidence type="ECO:0000313" key="1">
    <source>
        <dbReference type="EMBL" id="PRP75583.1"/>
    </source>
</evidence>
<proteinExistence type="predicted"/>
<comment type="caution">
    <text evidence="1">The sequence shown here is derived from an EMBL/GenBank/DDBJ whole genome shotgun (WGS) entry which is preliminary data.</text>
</comment>
<name>A0A2P6MV70_9EUKA</name>
<organism evidence="1 2">
    <name type="scientific">Planoprotostelium fungivorum</name>
    <dbReference type="NCBI Taxonomy" id="1890364"/>
    <lineage>
        <taxon>Eukaryota</taxon>
        <taxon>Amoebozoa</taxon>
        <taxon>Evosea</taxon>
        <taxon>Variosea</taxon>
        <taxon>Cavosteliida</taxon>
        <taxon>Cavosteliaceae</taxon>
        <taxon>Planoprotostelium</taxon>
    </lineage>
</organism>